<dbReference type="Proteomes" id="UP000321317">
    <property type="component" value="Unassembled WGS sequence"/>
</dbReference>
<name>A0ABY3KZ68_9BACT</name>
<comment type="caution">
    <text evidence="1">The sequence shown here is derived from an EMBL/GenBank/DDBJ whole genome shotgun (WGS) entry which is preliminary data.</text>
</comment>
<sequence>MGENSSFSNFLPNELEINPNLEVNQNTSKSASKYYQPSLFDFIYETGEIIIQKINISQPSEDIIKNIENEIKQKSFEQD</sequence>
<proteinExistence type="predicted"/>
<keyword evidence="2" id="KW-1185">Reference proteome</keyword>
<evidence type="ECO:0000313" key="2">
    <source>
        <dbReference type="Proteomes" id="UP000321317"/>
    </source>
</evidence>
<organism evidence="1 2">
    <name type="scientific">Campylobacter helveticus</name>
    <dbReference type="NCBI Taxonomy" id="28898"/>
    <lineage>
        <taxon>Bacteria</taxon>
        <taxon>Pseudomonadati</taxon>
        <taxon>Campylobacterota</taxon>
        <taxon>Epsilonproteobacteria</taxon>
        <taxon>Campylobacterales</taxon>
        <taxon>Campylobacteraceae</taxon>
        <taxon>Campylobacter</taxon>
    </lineage>
</organism>
<dbReference type="RefSeq" id="WP_147734870.1">
    <property type="nucleotide sequence ID" value="NZ_JANKHQ010000015.1"/>
</dbReference>
<evidence type="ECO:0000313" key="1">
    <source>
        <dbReference type="EMBL" id="TXK53774.1"/>
    </source>
</evidence>
<reference evidence="1 2" key="1">
    <citation type="submission" date="2019-08" db="EMBL/GenBank/DDBJ databases">
        <title>Rapid identification of Enteric Bacteria from Whole Genome Sequences (WGS) using Average Nucleotide Identity (ANI).</title>
        <authorList>
            <person name="Lane C."/>
        </authorList>
    </citation>
    <scope>NUCLEOTIDE SEQUENCE [LARGE SCALE GENOMIC DNA]</scope>
    <source>
        <strain evidence="1 2">D4984</strain>
    </source>
</reference>
<accession>A0ABY3KZ68</accession>
<gene>
    <name evidence="1" type="ORF">FVD16_10130</name>
</gene>
<dbReference type="EMBL" id="VRMA01000082">
    <property type="protein sequence ID" value="TXK53774.1"/>
    <property type="molecule type" value="Genomic_DNA"/>
</dbReference>
<protein>
    <submittedName>
        <fullName evidence="1">Uncharacterized protein</fullName>
    </submittedName>
</protein>